<gene>
    <name evidence="1" type="ORF">THAR02_04348</name>
</gene>
<accession>A0A0F9XEV9</accession>
<organism evidence="1 2">
    <name type="scientific">Trichoderma harzianum</name>
    <name type="common">Hypocrea lixii</name>
    <dbReference type="NCBI Taxonomy" id="5544"/>
    <lineage>
        <taxon>Eukaryota</taxon>
        <taxon>Fungi</taxon>
        <taxon>Dikarya</taxon>
        <taxon>Ascomycota</taxon>
        <taxon>Pezizomycotina</taxon>
        <taxon>Sordariomycetes</taxon>
        <taxon>Hypocreomycetidae</taxon>
        <taxon>Hypocreales</taxon>
        <taxon>Hypocreaceae</taxon>
        <taxon>Trichoderma</taxon>
    </lineage>
</organism>
<evidence type="ECO:0000313" key="2">
    <source>
        <dbReference type="Proteomes" id="UP000034112"/>
    </source>
</evidence>
<reference evidence="2" key="1">
    <citation type="journal article" date="2015" name="Genome Announc.">
        <title>Draft whole-genome sequence of the biocontrol agent Trichoderma harzianum T6776.</title>
        <authorList>
            <person name="Baroncelli R."/>
            <person name="Piaggeschi G."/>
            <person name="Fiorini L."/>
            <person name="Bertolini E."/>
            <person name="Zapparata A."/>
            <person name="Pe M.E."/>
            <person name="Sarrocco S."/>
            <person name="Vannacci G."/>
        </authorList>
    </citation>
    <scope>NUCLEOTIDE SEQUENCE [LARGE SCALE GENOMIC DNA]</scope>
    <source>
        <strain evidence="2">T6776</strain>
    </source>
</reference>
<protein>
    <submittedName>
        <fullName evidence="1">Uncharacterized protein</fullName>
    </submittedName>
</protein>
<dbReference type="Proteomes" id="UP000034112">
    <property type="component" value="Unassembled WGS sequence"/>
</dbReference>
<evidence type="ECO:0000313" key="1">
    <source>
        <dbReference type="EMBL" id="KKP03541.1"/>
    </source>
</evidence>
<proteinExistence type="predicted"/>
<comment type="caution">
    <text evidence="1">The sequence shown here is derived from an EMBL/GenBank/DDBJ whole genome shotgun (WGS) entry which is preliminary data.</text>
</comment>
<sequence>MPMTSFASDTLMRDEASNTFPPMSRSKSSPNCRTTDLFIYSSRWKQLGPSQLASFKIVRPNQLFKLIDVFVCEELLPAAGLFEFVVKCPIRRRLEYLIATGFADLADLEDILITEIDAISLLLQLRICNGAFNSRLPGSIDMMIGPERADWAD</sequence>
<name>A0A0F9XEV9_TRIHA</name>
<dbReference type="AlphaFoldDB" id="A0A0F9XEV9"/>
<dbReference type="EMBL" id="JOKZ01000106">
    <property type="protein sequence ID" value="KKP03541.1"/>
    <property type="molecule type" value="Genomic_DNA"/>
</dbReference>